<dbReference type="RefSeq" id="WP_005821848.1">
    <property type="nucleotide sequence ID" value="NZ_ACQL01000001.1"/>
</dbReference>
<sequence>MKKHTSYHIPPAIEVEVKQELEGLLDSKLEPIIYRQHMINLGRFLASTFVDKLSESNKVLLISTAEDADYLLSGVKNQLDIKGIQQRLAIFWNHHHPLGSNGKSVAPILHRFIEDGYRDTDTVIIVKSVMSGSCVVRTNLIAMLEQVRLVNRIYIVSPVMHIDAEKNLEKEFPDEISRKFRFVYFAKDEEKSSSGEVIPGIGGQIYKLLGLGDQPVLTGYIPKLVQLKVFS</sequence>
<proteinExistence type="predicted"/>
<gene>
    <name evidence="1" type="ORF">AM305_00245</name>
</gene>
<dbReference type="eggNOG" id="ENOG502Z937">
    <property type="taxonomic scope" value="Bacteria"/>
</dbReference>
<dbReference type="Proteomes" id="UP000005532">
    <property type="component" value="Unassembled WGS sequence"/>
</dbReference>
<protein>
    <submittedName>
        <fullName evidence="1">Uncharacterized protein</fullName>
    </submittedName>
</protein>
<reference evidence="1 2" key="1">
    <citation type="journal article" date="2010" name="Vet. Microbiol.">
        <title>Production of haemolysins by strains of the Actinobacillus minor/porcitonsillarum complex.</title>
        <authorList>
            <person name="Arya G."/>
            <person name="Niven D.F."/>
        </authorList>
    </citation>
    <scope>NUCLEOTIDE SEQUENCE [LARGE SCALE GENOMIC DNA]</scope>
    <source>
        <strain evidence="1 2">NM305</strain>
    </source>
</reference>
<evidence type="ECO:0000313" key="2">
    <source>
        <dbReference type="Proteomes" id="UP000005532"/>
    </source>
</evidence>
<evidence type="ECO:0000313" key="1">
    <source>
        <dbReference type="EMBL" id="EER48290.1"/>
    </source>
</evidence>
<organism evidence="1 2">
    <name type="scientific">Actinobacillus minor NM305</name>
    <dbReference type="NCBI Taxonomy" id="637911"/>
    <lineage>
        <taxon>Bacteria</taxon>
        <taxon>Pseudomonadati</taxon>
        <taxon>Pseudomonadota</taxon>
        <taxon>Gammaproteobacteria</taxon>
        <taxon>Pasteurellales</taxon>
        <taxon>Pasteurellaceae</taxon>
        <taxon>Actinobacillus</taxon>
    </lineage>
</organism>
<dbReference type="EMBL" id="ACQL01000001">
    <property type="protein sequence ID" value="EER48290.1"/>
    <property type="molecule type" value="Genomic_DNA"/>
</dbReference>
<dbReference type="OrthoDB" id="648192at2"/>
<accession>C5RYM1</accession>
<name>C5RYM1_9PAST</name>
<dbReference type="AlphaFoldDB" id="C5RYM1"/>
<comment type="caution">
    <text evidence="1">The sequence shown here is derived from an EMBL/GenBank/DDBJ whole genome shotgun (WGS) entry which is preliminary data.</text>
</comment>